<name>A0A9Y3VDW8_9CICH</name>
<sequence>MQPGVLRRSQLLDSLKAYLSNKERLQPIIGLGCITECVKAGAWSTEALYVCGACVCRLSKADMRNHILGSLHRFNYIKTWHPHLVSKWQESSDLSKQAWPLMEMAKKLEEKEGPGDIQLLEVEDGVYQRMETSSENDAVTLIGSLRDAQGETESYPETTALHYPTESQRTVVFAQNQPTRSKKSFKADTNSEHTSSFPDDYTGTKTLIGLDCVVEYRSEDGCSYCFLCHCCRIKSNKKDITEHLTSPSHLINYLMETHPEEVTAELKDKPHLLQSLAKKVERETGRGELKVVHVPENLCALLTGKNYHWCIKMLQSGWKGADIKQKEIDAKGLSMNQTSAEGMSEKCTLMTSKRKKRVKAKRETVFNVSLPITKGLLLMKRMSFSSKSLPPSATSPPFNLDLTSSPGSEIVELDCDGLSSELNHAETSPLQHSPCDGGPETGGYTPEGNFTIPHFQNRDGYVSDGVHVSQSEDLTGRNDYVYWERRENRHHDDQEKSAEISSKKWYKPAAEDKNGTREQGLREEARIDAGPHYYQQHFQNSHMPCDNASLQTGSRQHCTLHSAHQ</sequence>
<dbReference type="AlphaFoldDB" id="A0A9Y3VDW8"/>
<feature type="region of interest" description="Disordered" evidence="1">
    <location>
        <begin position="488"/>
        <end position="521"/>
    </location>
</feature>
<feature type="compositionally biased region" description="Basic and acidic residues" evidence="1">
    <location>
        <begin position="488"/>
        <end position="502"/>
    </location>
</feature>
<feature type="compositionally biased region" description="Basic and acidic residues" evidence="1">
    <location>
        <begin position="509"/>
        <end position="521"/>
    </location>
</feature>
<feature type="region of interest" description="Disordered" evidence="1">
    <location>
        <begin position="426"/>
        <end position="446"/>
    </location>
</feature>
<dbReference type="RefSeq" id="XP_005728400.1">
    <property type="nucleotide sequence ID" value="XM_005728343.2"/>
</dbReference>
<protein>
    <submittedName>
        <fullName evidence="3">Uncharacterized protein LOC102196518 isoform X2</fullName>
    </submittedName>
</protein>
<evidence type="ECO:0000313" key="2">
    <source>
        <dbReference type="Proteomes" id="UP000695023"/>
    </source>
</evidence>
<proteinExistence type="predicted"/>
<evidence type="ECO:0000256" key="1">
    <source>
        <dbReference type="SAM" id="MobiDB-lite"/>
    </source>
</evidence>
<evidence type="ECO:0000313" key="3">
    <source>
        <dbReference type="RefSeq" id="XP_005728400.1"/>
    </source>
</evidence>
<accession>A0A9Y3VDW8</accession>
<dbReference type="Proteomes" id="UP000695023">
    <property type="component" value="Unplaced"/>
</dbReference>
<feature type="region of interest" description="Disordered" evidence="1">
    <location>
        <begin position="176"/>
        <end position="197"/>
    </location>
</feature>
<reference evidence="3" key="1">
    <citation type="submission" date="2025-08" db="UniProtKB">
        <authorList>
            <consortium name="RefSeq"/>
        </authorList>
    </citation>
    <scope>IDENTIFICATION</scope>
</reference>
<dbReference type="GeneID" id="102196518"/>
<gene>
    <name evidence="3" type="primary">LOC102196518</name>
</gene>
<keyword evidence="2" id="KW-1185">Reference proteome</keyword>
<organism evidence="2 3">
    <name type="scientific">Pundamilia nyererei</name>
    <dbReference type="NCBI Taxonomy" id="303518"/>
    <lineage>
        <taxon>Eukaryota</taxon>
        <taxon>Metazoa</taxon>
        <taxon>Chordata</taxon>
        <taxon>Craniata</taxon>
        <taxon>Vertebrata</taxon>
        <taxon>Euteleostomi</taxon>
        <taxon>Actinopterygii</taxon>
        <taxon>Neopterygii</taxon>
        <taxon>Teleostei</taxon>
        <taxon>Neoteleostei</taxon>
        <taxon>Acanthomorphata</taxon>
        <taxon>Ovalentaria</taxon>
        <taxon>Cichlomorphae</taxon>
        <taxon>Cichliformes</taxon>
        <taxon>Cichlidae</taxon>
        <taxon>African cichlids</taxon>
        <taxon>Pseudocrenilabrinae</taxon>
        <taxon>Haplochromini</taxon>
        <taxon>Pundamilia</taxon>
    </lineage>
</organism>